<keyword evidence="5" id="KW-1185">Reference proteome</keyword>
<feature type="compositionally biased region" description="Acidic residues" evidence="2">
    <location>
        <begin position="67"/>
        <end position="82"/>
    </location>
</feature>
<accession>A0AAD5WRE7</accession>
<comment type="similarity">
    <text evidence="1">Belongs to the GMC oxidoreductase family.</text>
</comment>
<dbReference type="PANTHER" id="PTHR11552:SF80">
    <property type="entry name" value="GMC OXIDOREDUCTASE"/>
    <property type="match status" value="1"/>
</dbReference>
<dbReference type="SUPFAM" id="SSF51905">
    <property type="entry name" value="FAD/NAD(P)-binding domain"/>
    <property type="match status" value="1"/>
</dbReference>
<evidence type="ECO:0000256" key="2">
    <source>
        <dbReference type="SAM" id="MobiDB-lite"/>
    </source>
</evidence>
<name>A0AAD5WRE7_9PEZI</name>
<dbReference type="GO" id="GO:0016614">
    <property type="term" value="F:oxidoreductase activity, acting on CH-OH group of donors"/>
    <property type="evidence" value="ECO:0007669"/>
    <property type="project" value="InterPro"/>
</dbReference>
<dbReference type="Gene3D" id="3.30.560.10">
    <property type="entry name" value="Glucose Oxidase, domain 3"/>
    <property type="match status" value="1"/>
</dbReference>
<dbReference type="Proteomes" id="UP001201980">
    <property type="component" value="Unassembled WGS sequence"/>
</dbReference>
<comment type="caution">
    <text evidence="4">The sequence shown here is derived from an EMBL/GenBank/DDBJ whole genome shotgun (WGS) entry which is preliminary data.</text>
</comment>
<evidence type="ECO:0000313" key="4">
    <source>
        <dbReference type="EMBL" id="KAJ2900784.1"/>
    </source>
</evidence>
<proteinExistence type="inferred from homology"/>
<evidence type="ECO:0000256" key="1">
    <source>
        <dbReference type="ARBA" id="ARBA00010790"/>
    </source>
</evidence>
<dbReference type="AlphaFoldDB" id="A0AAD5WRE7"/>
<dbReference type="InterPro" id="IPR012132">
    <property type="entry name" value="GMC_OxRdtase"/>
</dbReference>
<dbReference type="Pfam" id="PF05199">
    <property type="entry name" value="GMC_oxred_C"/>
    <property type="match status" value="1"/>
</dbReference>
<reference evidence="4" key="1">
    <citation type="submission" date="2022-07" db="EMBL/GenBank/DDBJ databases">
        <title>Draft genome sequence of Zalerion maritima ATCC 34329, a (micro)plastics degrading marine fungus.</title>
        <authorList>
            <person name="Paco A."/>
            <person name="Goncalves M.F.M."/>
            <person name="Rocha-Santos T.A.P."/>
            <person name="Alves A."/>
        </authorList>
    </citation>
    <scope>NUCLEOTIDE SEQUENCE</scope>
    <source>
        <strain evidence="4">ATCC 34329</strain>
    </source>
</reference>
<sequence length="172" mass="18541">MLEHGPKGVLVVNLNDNGTQADNHLHQPRHHLVQLRVEYRGYGADHEGVARSRLHLVALVPGRDAAQADEEEDQDTSGEEADEHMSKKQKGAPKQPRGTAAAGRKSRINDPMAALNSKFQVRGVDRLRVVDASAVARIPGVFPVVATFMISEKSSDIILESAAAAAAAVEEK</sequence>
<evidence type="ECO:0000313" key="5">
    <source>
        <dbReference type="Proteomes" id="UP001201980"/>
    </source>
</evidence>
<feature type="region of interest" description="Disordered" evidence="2">
    <location>
        <begin position="63"/>
        <end position="111"/>
    </location>
</feature>
<feature type="domain" description="Glucose-methanol-choline oxidoreductase C-terminal" evidence="3">
    <location>
        <begin position="64"/>
        <end position="150"/>
    </location>
</feature>
<dbReference type="EMBL" id="JAKWBI020000165">
    <property type="protein sequence ID" value="KAJ2900784.1"/>
    <property type="molecule type" value="Genomic_DNA"/>
</dbReference>
<dbReference type="InterPro" id="IPR007867">
    <property type="entry name" value="GMC_OxRtase_C"/>
</dbReference>
<gene>
    <name evidence="4" type="ORF">MKZ38_002222</name>
</gene>
<dbReference type="PANTHER" id="PTHR11552">
    <property type="entry name" value="GLUCOSE-METHANOL-CHOLINE GMC OXIDOREDUCTASE"/>
    <property type="match status" value="1"/>
</dbReference>
<dbReference type="Gene3D" id="3.50.50.60">
    <property type="entry name" value="FAD/NAD(P)-binding domain"/>
    <property type="match status" value="1"/>
</dbReference>
<organism evidence="4 5">
    <name type="scientific">Zalerion maritima</name>
    <dbReference type="NCBI Taxonomy" id="339359"/>
    <lineage>
        <taxon>Eukaryota</taxon>
        <taxon>Fungi</taxon>
        <taxon>Dikarya</taxon>
        <taxon>Ascomycota</taxon>
        <taxon>Pezizomycotina</taxon>
        <taxon>Sordariomycetes</taxon>
        <taxon>Lulworthiomycetidae</taxon>
        <taxon>Lulworthiales</taxon>
        <taxon>Lulworthiaceae</taxon>
        <taxon>Zalerion</taxon>
    </lineage>
</organism>
<protein>
    <recommendedName>
        <fullName evidence="3">Glucose-methanol-choline oxidoreductase C-terminal domain-containing protein</fullName>
    </recommendedName>
</protein>
<dbReference type="InterPro" id="IPR036188">
    <property type="entry name" value="FAD/NAD-bd_sf"/>
</dbReference>
<evidence type="ECO:0000259" key="3">
    <source>
        <dbReference type="Pfam" id="PF05199"/>
    </source>
</evidence>
<dbReference type="GO" id="GO:0050660">
    <property type="term" value="F:flavin adenine dinucleotide binding"/>
    <property type="evidence" value="ECO:0007669"/>
    <property type="project" value="InterPro"/>
</dbReference>